<dbReference type="PANTHER" id="PTHR37423">
    <property type="entry name" value="SOLUBLE LYTIC MUREIN TRANSGLYCOSYLASE-RELATED"/>
    <property type="match status" value="1"/>
</dbReference>
<dbReference type="SUPFAM" id="SSF53955">
    <property type="entry name" value="Lysozyme-like"/>
    <property type="match status" value="1"/>
</dbReference>
<dbReference type="Proteomes" id="UP000199568">
    <property type="component" value="Unassembled WGS sequence"/>
</dbReference>
<dbReference type="CDD" id="cd00254">
    <property type="entry name" value="LT-like"/>
    <property type="match status" value="1"/>
</dbReference>
<sequence>MMKNIIHQIYFEKITDVQSRIPVPFHTYSKTNMSFLETLDHAALTVQSKNTGSFDKYIQSAAEKYSLSANLIKSIIKIESNFNSRALSRAGAQGIMQLMPATAKELGVVNVWNPQQNIDGGAKYLKQLLDQYDGDLSLALAAYNAGPGNVQRYGGVPPFNETQNYIKNVLNQLKTYETLHKIT</sequence>
<dbReference type="Gene3D" id="1.10.530.10">
    <property type="match status" value="1"/>
</dbReference>
<dbReference type="InterPro" id="IPR023346">
    <property type="entry name" value="Lysozyme-like_dom_sf"/>
</dbReference>
<dbReference type="Pfam" id="PF01464">
    <property type="entry name" value="SLT"/>
    <property type="match status" value="1"/>
</dbReference>
<evidence type="ECO:0000313" key="2">
    <source>
        <dbReference type="EMBL" id="SES75518.1"/>
    </source>
</evidence>
<reference evidence="2 3" key="1">
    <citation type="submission" date="2016-10" db="EMBL/GenBank/DDBJ databases">
        <authorList>
            <person name="de Groot N.N."/>
        </authorList>
    </citation>
    <scope>NUCLEOTIDE SEQUENCE [LARGE SCALE GENOMIC DNA]</scope>
    <source>
        <strain evidence="2 3">DSM 18979</strain>
    </source>
</reference>
<evidence type="ECO:0000313" key="3">
    <source>
        <dbReference type="Proteomes" id="UP000199568"/>
    </source>
</evidence>
<dbReference type="RefSeq" id="WP_208976096.1">
    <property type="nucleotide sequence ID" value="NZ_FOHU01000001.1"/>
</dbReference>
<dbReference type="PANTHER" id="PTHR37423:SF2">
    <property type="entry name" value="MEMBRANE-BOUND LYTIC MUREIN TRANSGLYCOSYLASE C"/>
    <property type="match status" value="1"/>
</dbReference>
<protein>
    <submittedName>
        <fullName evidence="2">Transglycosylase SLT domain-containing protein</fullName>
    </submittedName>
</protein>
<keyword evidence="3" id="KW-1185">Reference proteome</keyword>
<dbReference type="InterPro" id="IPR008258">
    <property type="entry name" value="Transglycosylase_SLT_dom_1"/>
</dbReference>
<accession>A0A1H9Z217</accession>
<gene>
    <name evidence="2" type="ORF">SAMN05660297_00513</name>
</gene>
<dbReference type="AlphaFoldDB" id="A0A1H9Z217"/>
<proteinExistence type="predicted"/>
<evidence type="ECO:0000259" key="1">
    <source>
        <dbReference type="Pfam" id="PF01464"/>
    </source>
</evidence>
<name>A0A1H9Z217_9FIRM</name>
<dbReference type="STRING" id="426128.SAMN05660297_00513"/>
<organism evidence="2 3">
    <name type="scientific">Natronincola peptidivorans</name>
    <dbReference type="NCBI Taxonomy" id="426128"/>
    <lineage>
        <taxon>Bacteria</taxon>
        <taxon>Bacillati</taxon>
        <taxon>Bacillota</taxon>
        <taxon>Clostridia</taxon>
        <taxon>Peptostreptococcales</taxon>
        <taxon>Natronincolaceae</taxon>
        <taxon>Natronincola</taxon>
    </lineage>
</organism>
<dbReference type="EMBL" id="FOHU01000001">
    <property type="protein sequence ID" value="SES75518.1"/>
    <property type="molecule type" value="Genomic_DNA"/>
</dbReference>
<feature type="domain" description="Transglycosylase SLT" evidence="1">
    <location>
        <begin position="57"/>
        <end position="164"/>
    </location>
</feature>